<dbReference type="SUPFAM" id="SSF81502">
    <property type="entry name" value="ISP transmembrane anchor"/>
    <property type="match status" value="1"/>
</dbReference>
<dbReference type="InterPro" id="IPR017941">
    <property type="entry name" value="Rieske_2Fe-2S"/>
</dbReference>
<evidence type="ECO:0000256" key="10">
    <source>
        <dbReference type="ARBA" id="ARBA00023157"/>
    </source>
</evidence>
<dbReference type="PANTHER" id="PTHR10134">
    <property type="entry name" value="CYTOCHROME B-C1 COMPLEX SUBUNIT RIESKE, MITOCHONDRIAL"/>
    <property type="match status" value="1"/>
</dbReference>
<dbReference type="GO" id="GO:0005743">
    <property type="term" value="C:mitochondrial inner membrane"/>
    <property type="evidence" value="ECO:0007669"/>
    <property type="project" value="UniProtKB-SubCell"/>
</dbReference>
<dbReference type="InterPro" id="IPR014349">
    <property type="entry name" value="Rieske_Fe-S_prot"/>
</dbReference>
<dbReference type="Gene3D" id="2.102.10.10">
    <property type="entry name" value="Rieske [2Fe-2S] iron-sulphur domain"/>
    <property type="match status" value="1"/>
</dbReference>
<organism evidence="14 15">
    <name type="scientific">Vespula germanica</name>
    <name type="common">German yellow jacket</name>
    <name type="synonym">Paravespula germanica</name>
    <dbReference type="NCBI Taxonomy" id="30212"/>
    <lineage>
        <taxon>Eukaryota</taxon>
        <taxon>Metazoa</taxon>
        <taxon>Ecdysozoa</taxon>
        <taxon>Arthropoda</taxon>
        <taxon>Hexapoda</taxon>
        <taxon>Insecta</taxon>
        <taxon>Pterygota</taxon>
        <taxon>Neoptera</taxon>
        <taxon>Endopterygota</taxon>
        <taxon>Hymenoptera</taxon>
        <taxon>Apocrita</taxon>
        <taxon>Aculeata</taxon>
        <taxon>Vespoidea</taxon>
        <taxon>Vespidae</taxon>
        <taxon>Vespinae</taxon>
        <taxon>Vespula</taxon>
    </lineage>
</organism>
<keyword evidence="12" id="KW-0496">Mitochondrion</keyword>
<dbReference type="InterPro" id="IPR037008">
    <property type="entry name" value="bc1_Rieske_TM_sf"/>
</dbReference>
<keyword evidence="10" id="KW-1015">Disulfide bond</keyword>
<dbReference type="AlphaFoldDB" id="A0A834K8L1"/>
<keyword evidence="6" id="KW-1133">Transmembrane helix</keyword>
<evidence type="ECO:0000256" key="5">
    <source>
        <dbReference type="ARBA" id="ARBA00022723"/>
    </source>
</evidence>
<comment type="cofactor">
    <cofactor evidence="11">
        <name>[2Fe-2S] cluster</name>
        <dbReference type="ChEBI" id="CHEBI:190135"/>
    </cofactor>
    <text evidence="11">Binds 1 [2Fe-2S] cluster per subunit.</text>
</comment>
<evidence type="ECO:0000256" key="3">
    <source>
        <dbReference type="ARBA" id="ARBA00022692"/>
    </source>
</evidence>
<accession>A0A834K8L1</accession>
<dbReference type="EMBL" id="JACSDZ010000006">
    <property type="protein sequence ID" value="KAF7401186.1"/>
    <property type="molecule type" value="Genomic_DNA"/>
</dbReference>
<dbReference type="PRINTS" id="PR00162">
    <property type="entry name" value="RIESKE"/>
</dbReference>
<name>A0A834K8L1_VESGE</name>
<keyword evidence="5" id="KW-0479">Metal-binding</keyword>
<keyword evidence="15" id="KW-1185">Reference proteome</keyword>
<evidence type="ECO:0000256" key="1">
    <source>
        <dbReference type="ARBA" id="ARBA00004167"/>
    </source>
</evidence>
<feature type="domain" description="Rieske" evidence="13">
    <location>
        <begin position="159"/>
        <end position="228"/>
    </location>
</feature>
<dbReference type="InterPro" id="IPR004192">
    <property type="entry name" value="Rieske_TM"/>
</dbReference>
<protein>
    <recommendedName>
        <fullName evidence="11">Cytochrome b-c1 complex subunit Rieske, mitochondrial</fullName>
        <ecNumber evidence="11">7.1.1.8</ecNumber>
    </recommendedName>
</protein>
<reference evidence="14" key="1">
    <citation type="journal article" date="2020" name="G3 (Bethesda)">
        <title>High-Quality Assemblies for Three Invasive Social Wasps from the &lt;i&gt;Vespula&lt;/i&gt; Genus.</title>
        <authorList>
            <person name="Harrop T.W.R."/>
            <person name="Guhlin J."/>
            <person name="McLaughlin G.M."/>
            <person name="Permina E."/>
            <person name="Stockwell P."/>
            <person name="Gilligan J."/>
            <person name="Le Lec M.F."/>
            <person name="Gruber M.A.M."/>
            <person name="Quinn O."/>
            <person name="Lovegrove M."/>
            <person name="Duncan E.J."/>
            <person name="Remnant E.J."/>
            <person name="Van Eeckhoven J."/>
            <person name="Graham B."/>
            <person name="Knapp R.A."/>
            <person name="Langford K.W."/>
            <person name="Kronenberg Z."/>
            <person name="Press M.O."/>
            <person name="Eacker S.M."/>
            <person name="Wilson-Rankin E.E."/>
            <person name="Purcell J."/>
            <person name="Lester P.J."/>
            <person name="Dearden P.K."/>
        </authorList>
    </citation>
    <scope>NUCLEOTIDE SEQUENCE</scope>
    <source>
        <strain evidence="14">Linc-1</strain>
    </source>
</reference>
<comment type="catalytic activity">
    <reaction evidence="11">
        <text>a quinol + 2 Fe(III)-[cytochrome c](out) = a quinone + 2 Fe(II)-[cytochrome c](out) + 2 H(+)(out)</text>
        <dbReference type="Rhea" id="RHEA:11484"/>
        <dbReference type="Rhea" id="RHEA-COMP:10350"/>
        <dbReference type="Rhea" id="RHEA-COMP:14399"/>
        <dbReference type="ChEBI" id="CHEBI:15378"/>
        <dbReference type="ChEBI" id="CHEBI:24646"/>
        <dbReference type="ChEBI" id="CHEBI:29033"/>
        <dbReference type="ChEBI" id="CHEBI:29034"/>
        <dbReference type="ChEBI" id="CHEBI:132124"/>
        <dbReference type="EC" id="7.1.1.8"/>
    </reaction>
</comment>
<evidence type="ECO:0000313" key="14">
    <source>
        <dbReference type="EMBL" id="KAF7401186.1"/>
    </source>
</evidence>
<comment type="miscellaneous">
    <text evidence="11">The Rieske protein is a high potential 2Fe-2S protein.</text>
</comment>
<dbReference type="Gene3D" id="1.20.5.270">
    <property type="entry name" value="Ubiquinol cytochrome reductase, transmembrane domain"/>
    <property type="match status" value="1"/>
</dbReference>
<dbReference type="EC" id="7.1.1.8" evidence="11"/>
<comment type="caution">
    <text evidence="14">The sequence shown here is derived from an EMBL/GenBank/DDBJ whole genome shotgun (WGS) entry which is preliminary data.</text>
</comment>
<evidence type="ECO:0000256" key="4">
    <source>
        <dbReference type="ARBA" id="ARBA00022714"/>
    </source>
</evidence>
<comment type="similarity">
    <text evidence="2">Belongs to the Rieske iron-sulfur protein family.</text>
</comment>
<dbReference type="InterPro" id="IPR005805">
    <property type="entry name" value="Rieske_Fe-S_prot_C"/>
</dbReference>
<dbReference type="FunFam" id="2.102.10.10:FF:000001">
    <property type="entry name" value="Cytochrome b-c1 complex subunit Rieske, mitochondrial"/>
    <property type="match status" value="1"/>
</dbReference>
<keyword evidence="12" id="KW-0679">Respiratory chain</keyword>
<gene>
    <name evidence="14" type="ORF">HZH68_007006</name>
</gene>
<keyword evidence="11" id="KW-0813">Transport</keyword>
<dbReference type="NCBIfam" id="TIGR01416">
    <property type="entry name" value="Rieske_proteo"/>
    <property type="match status" value="1"/>
</dbReference>
<evidence type="ECO:0000256" key="11">
    <source>
        <dbReference type="RuleBase" id="RU004494"/>
    </source>
</evidence>
<evidence type="ECO:0000256" key="8">
    <source>
        <dbReference type="ARBA" id="ARBA00023014"/>
    </source>
</evidence>
<evidence type="ECO:0000259" key="13">
    <source>
        <dbReference type="PROSITE" id="PS51296"/>
    </source>
</evidence>
<keyword evidence="4" id="KW-0001">2Fe-2S</keyword>
<sequence>MWKKTMILANTIIDLTSKIARKKRCLPASVVTCDPNRYAHSDIPFPDFKDMLKKDKKPLDTNENQKCLTYGVSFIAGVTCMYGLKSHVLHYLMFLAPSRDVLATAQSEATLTNIPEGKVAIVKWRGKPVFLYHRSQNVIDQEREVDVSILRDPETDEERVKKPEWLIVIGVCTHLGCIPIPNSGMIPGGFFCPCHGSHYDGAGRVRKGPAPLNLPVPKYEFISDEKIIIG</sequence>
<keyword evidence="11" id="KW-0249">Electron transport</keyword>
<evidence type="ECO:0000256" key="6">
    <source>
        <dbReference type="ARBA" id="ARBA00022989"/>
    </source>
</evidence>
<dbReference type="Pfam" id="PF02921">
    <property type="entry name" value="UCR_TM"/>
    <property type="match status" value="1"/>
</dbReference>
<dbReference type="GO" id="GO:0051537">
    <property type="term" value="F:2 iron, 2 sulfur cluster binding"/>
    <property type="evidence" value="ECO:0007669"/>
    <property type="project" value="UniProtKB-KW"/>
</dbReference>
<keyword evidence="3" id="KW-0812">Transmembrane</keyword>
<keyword evidence="7" id="KW-0408">Iron</keyword>
<dbReference type="InterPro" id="IPR006317">
    <property type="entry name" value="Ubiquinol_cyt_c_Rdtase_Fe-S-su"/>
</dbReference>
<evidence type="ECO:0000256" key="12">
    <source>
        <dbReference type="RuleBase" id="RU004495"/>
    </source>
</evidence>
<dbReference type="CDD" id="cd03470">
    <property type="entry name" value="Rieske_cytochrome_bc1"/>
    <property type="match status" value="1"/>
</dbReference>
<evidence type="ECO:0000313" key="15">
    <source>
        <dbReference type="Proteomes" id="UP000617340"/>
    </source>
</evidence>
<evidence type="ECO:0000256" key="9">
    <source>
        <dbReference type="ARBA" id="ARBA00023136"/>
    </source>
</evidence>
<proteinExistence type="inferred from homology"/>
<keyword evidence="9" id="KW-0472">Membrane</keyword>
<evidence type="ECO:0000256" key="2">
    <source>
        <dbReference type="ARBA" id="ARBA00010651"/>
    </source>
</evidence>
<dbReference type="InterPro" id="IPR036922">
    <property type="entry name" value="Rieske_2Fe-2S_sf"/>
</dbReference>
<dbReference type="GO" id="GO:0046872">
    <property type="term" value="F:metal ion binding"/>
    <property type="evidence" value="ECO:0007669"/>
    <property type="project" value="UniProtKB-KW"/>
</dbReference>
<dbReference type="GO" id="GO:0008121">
    <property type="term" value="F:quinol-cytochrome-c reductase activity"/>
    <property type="evidence" value="ECO:0007669"/>
    <property type="project" value="UniProtKB-EC"/>
</dbReference>
<dbReference type="Pfam" id="PF00355">
    <property type="entry name" value="Rieske"/>
    <property type="match status" value="1"/>
</dbReference>
<comment type="subcellular location">
    <subcellularLocation>
        <location evidence="1">Membrane</location>
        <topology evidence="1">Single-pass membrane protein</topology>
    </subcellularLocation>
    <subcellularLocation>
        <location evidence="12">Mitochondrion inner membrane</location>
    </subcellularLocation>
</comment>
<dbReference type="SUPFAM" id="SSF50022">
    <property type="entry name" value="ISP domain"/>
    <property type="match status" value="1"/>
</dbReference>
<dbReference type="PROSITE" id="PS51296">
    <property type="entry name" value="RIESKE"/>
    <property type="match status" value="1"/>
</dbReference>
<evidence type="ECO:0000256" key="7">
    <source>
        <dbReference type="ARBA" id="ARBA00023004"/>
    </source>
</evidence>
<keyword evidence="8" id="KW-0411">Iron-sulfur</keyword>
<dbReference type="Proteomes" id="UP000617340">
    <property type="component" value="Unassembled WGS sequence"/>
</dbReference>